<feature type="transmembrane region" description="Helical" evidence="8">
    <location>
        <begin position="321"/>
        <end position="342"/>
    </location>
</feature>
<protein>
    <submittedName>
        <fullName evidence="10">Cation:proton antiporter</fullName>
    </submittedName>
</protein>
<evidence type="ECO:0000256" key="2">
    <source>
        <dbReference type="ARBA" id="ARBA00005346"/>
    </source>
</evidence>
<keyword evidence="11" id="KW-1185">Reference proteome</keyword>
<dbReference type="OrthoDB" id="9811798at2"/>
<name>A0A0R3N9E5_9BRAD</name>
<feature type="transmembrane region" description="Helical" evidence="8">
    <location>
        <begin position="454"/>
        <end position="475"/>
    </location>
</feature>
<keyword evidence="4 7" id="KW-0812">Transmembrane</keyword>
<dbReference type="EMBL" id="LLYA01000046">
    <property type="protein sequence ID" value="KRR29032.1"/>
    <property type="molecule type" value="Genomic_DNA"/>
</dbReference>
<evidence type="ECO:0000313" key="11">
    <source>
        <dbReference type="Proteomes" id="UP000052023"/>
    </source>
</evidence>
<feature type="transmembrane region" description="Helical" evidence="8">
    <location>
        <begin position="378"/>
        <end position="401"/>
    </location>
</feature>
<feature type="transmembrane region" description="Helical" evidence="8">
    <location>
        <begin position="83"/>
        <end position="103"/>
    </location>
</feature>
<keyword evidence="6 8" id="KW-0472">Membrane</keyword>
<evidence type="ECO:0000313" key="10">
    <source>
        <dbReference type="EMBL" id="KRR29032.1"/>
    </source>
</evidence>
<feature type="transmembrane region" description="Helical" evidence="8">
    <location>
        <begin position="140"/>
        <end position="157"/>
    </location>
</feature>
<dbReference type="Proteomes" id="UP000052023">
    <property type="component" value="Unassembled WGS sequence"/>
</dbReference>
<evidence type="ECO:0000256" key="7">
    <source>
        <dbReference type="RuleBase" id="RU000320"/>
    </source>
</evidence>
<feature type="transmembrane region" description="Helical" evidence="8">
    <location>
        <begin position="246"/>
        <end position="271"/>
    </location>
</feature>
<evidence type="ECO:0000256" key="1">
    <source>
        <dbReference type="ARBA" id="ARBA00004651"/>
    </source>
</evidence>
<dbReference type="InterPro" id="IPR050586">
    <property type="entry name" value="CPA3_Na-H_Antiporter_D"/>
</dbReference>
<accession>A0A0R3N9E5</accession>
<keyword evidence="5 8" id="KW-1133">Transmembrane helix</keyword>
<dbReference type="PRINTS" id="PR01434">
    <property type="entry name" value="NADHDHGNASE5"/>
</dbReference>
<dbReference type="PANTHER" id="PTHR42703:SF1">
    <property type="entry name" value="NA(+)_H(+) ANTIPORTER SUBUNIT D1"/>
    <property type="match status" value="1"/>
</dbReference>
<evidence type="ECO:0000256" key="5">
    <source>
        <dbReference type="ARBA" id="ARBA00022989"/>
    </source>
</evidence>
<feature type="domain" description="NADH:quinone oxidoreductase/Mrp antiporter transmembrane" evidence="9">
    <location>
        <begin position="134"/>
        <end position="426"/>
    </location>
</feature>
<evidence type="ECO:0000256" key="4">
    <source>
        <dbReference type="ARBA" id="ARBA00022692"/>
    </source>
</evidence>
<organism evidence="10 11">
    <name type="scientific">Bradyrhizobium retamae</name>
    <dbReference type="NCBI Taxonomy" id="1300035"/>
    <lineage>
        <taxon>Bacteria</taxon>
        <taxon>Pseudomonadati</taxon>
        <taxon>Pseudomonadota</taxon>
        <taxon>Alphaproteobacteria</taxon>
        <taxon>Hyphomicrobiales</taxon>
        <taxon>Nitrobacteraceae</taxon>
        <taxon>Bradyrhizobium</taxon>
    </lineage>
</organism>
<evidence type="ECO:0000256" key="8">
    <source>
        <dbReference type="SAM" id="Phobius"/>
    </source>
</evidence>
<dbReference type="RefSeq" id="WP_057842370.1">
    <property type="nucleotide sequence ID" value="NZ_LLYA01000046.1"/>
</dbReference>
<comment type="similarity">
    <text evidence="2">Belongs to the CPA3 antiporters (TC 2.A.63) subunit D family.</text>
</comment>
<feature type="transmembrane region" description="Helical" evidence="8">
    <location>
        <begin position="413"/>
        <end position="433"/>
    </location>
</feature>
<dbReference type="PANTHER" id="PTHR42703">
    <property type="entry name" value="NADH DEHYDROGENASE"/>
    <property type="match status" value="1"/>
</dbReference>
<feature type="transmembrane region" description="Helical" evidence="8">
    <location>
        <begin position="115"/>
        <end position="134"/>
    </location>
</feature>
<feature type="transmembrane region" description="Helical" evidence="8">
    <location>
        <begin position="283"/>
        <end position="301"/>
    </location>
</feature>
<proteinExistence type="inferred from homology"/>
<dbReference type="InterPro" id="IPR001750">
    <property type="entry name" value="ND/Mrp_TM"/>
</dbReference>
<feature type="transmembrane region" description="Helical" evidence="8">
    <location>
        <begin position="37"/>
        <end position="58"/>
    </location>
</feature>
<dbReference type="Pfam" id="PF00361">
    <property type="entry name" value="Proton_antipo_M"/>
    <property type="match status" value="1"/>
</dbReference>
<evidence type="ECO:0000259" key="9">
    <source>
        <dbReference type="Pfam" id="PF00361"/>
    </source>
</evidence>
<sequence length="489" mass="51528">MTAALSSQSILLLALLAPFVGALILPLAHKMPNLREAVTLVTAAALCLTVVSLLGPVLDGARPELTVVDVIPGLTVAFKVEPLGMLFALIASSLWFVNSVYSIGYMRANDEPRQTTFYVCFAVALGSTIGIAFAKNLFTLFLFYEALTLSTYPLVTHRRNEEAVRAGRTYLLLLLGTSLLLFLPAIVATWVLAGTLDFRPGGILPAGLSAPIIGALLALYVFGIGKAAVMPLHRWLPAAMVAPTPVSALLHAVAVVKAGVFSILKVAALVFGVDTLGAAGQSAWLTAVAGTTILVASIIALKQDNLKRRLAYSTISQLSYVVLGVAILAPISVAGAAMHIAAHAFSKITLFFAAGSIYTAAHLTEVSQLDGIGRRMPWTMGAFTIGALGMIGVPPTAGFLGKWFILTGAMQTANWLAVAVIFVSTILNAAYFLPIVYRAFFCEPMGGHDKSGEAPWPIVVALTATAIGTVLMFFFPDIPFALAKLLSGR</sequence>
<evidence type="ECO:0000256" key="6">
    <source>
        <dbReference type="ARBA" id="ARBA00023136"/>
    </source>
</evidence>
<feature type="transmembrane region" description="Helical" evidence="8">
    <location>
        <begin position="203"/>
        <end position="225"/>
    </location>
</feature>
<gene>
    <name evidence="10" type="ORF">CQ13_17935</name>
</gene>
<comment type="subcellular location">
    <subcellularLocation>
        <location evidence="1">Cell membrane</location>
        <topology evidence="1">Multi-pass membrane protein</topology>
    </subcellularLocation>
    <subcellularLocation>
        <location evidence="7">Membrane</location>
        <topology evidence="7">Multi-pass membrane protein</topology>
    </subcellularLocation>
</comment>
<comment type="caution">
    <text evidence="10">The sequence shown here is derived from an EMBL/GenBank/DDBJ whole genome shotgun (WGS) entry which is preliminary data.</text>
</comment>
<evidence type="ECO:0000256" key="3">
    <source>
        <dbReference type="ARBA" id="ARBA00022475"/>
    </source>
</evidence>
<dbReference type="GO" id="GO:0005886">
    <property type="term" value="C:plasma membrane"/>
    <property type="evidence" value="ECO:0007669"/>
    <property type="project" value="UniProtKB-SubCell"/>
</dbReference>
<feature type="transmembrane region" description="Helical" evidence="8">
    <location>
        <begin position="6"/>
        <end position="25"/>
    </location>
</feature>
<keyword evidence="3" id="KW-1003">Cell membrane</keyword>
<feature type="transmembrane region" description="Helical" evidence="8">
    <location>
        <begin position="169"/>
        <end position="191"/>
    </location>
</feature>
<dbReference type="AlphaFoldDB" id="A0A0R3N9E5"/>
<reference evidence="10 11" key="1">
    <citation type="submission" date="2014-03" db="EMBL/GenBank/DDBJ databases">
        <title>Bradyrhizobium valentinum sp. nov., isolated from effective nodules of Lupinus mariae-josephae, a lupine endemic of basic-lime soils in Eastern Spain.</title>
        <authorList>
            <person name="Duran D."/>
            <person name="Rey L."/>
            <person name="Navarro A."/>
            <person name="Busquets A."/>
            <person name="Imperial J."/>
            <person name="Ruiz-Argueso T."/>
        </authorList>
    </citation>
    <scope>NUCLEOTIDE SEQUENCE [LARGE SCALE GENOMIC DNA]</scope>
    <source>
        <strain evidence="10 11">Ro19</strain>
    </source>
</reference>